<evidence type="ECO:0000313" key="12">
    <source>
        <dbReference type="EMBL" id="TGN20272.1"/>
    </source>
</evidence>
<evidence type="ECO:0000256" key="5">
    <source>
        <dbReference type="ARBA" id="ARBA00022741"/>
    </source>
</evidence>
<feature type="domain" description="Signal transduction histidine kinase subgroup 3 dimerisation and phosphoacceptor" evidence="11">
    <location>
        <begin position="429"/>
        <end position="485"/>
    </location>
</feature>
<evidence type="ECO:0000256" key="7">
    <source>
        <dbReference type="ARBA" id="ARBA00022840"/>
    </source>
</evidence>
<keyword evidence="8" id="KW-0902">Two-component regulatory system</keyword>
<keyword evidence="3" id="KW-0597">Phosphoprotein</keyword>
<feature type="transmembrane region" description="Helical" evidence="9">
    <location>
        <begin position="352"/>
        <end position="373"/>
    </location>
</feature>
<evidence type="ECO:0000259" key="10">
    <source>
        <dbReference type="Pfam" id="PF07695"/>
    </source>
</evidence>
<feature type="transmembrane region" description="Helical" evidence="9">
    <location>
        <begin position="379"/>
        <end position="398"/>
    </location>
</feature>
<keyword evidence="9" id="KW-0472">Membrane</keyword>
<evidence type="ECO:0000259" key="11">
    <source>
        <dbReference type="Pfam" id="PF07730"/>
    </source>
</evidence>
<reference evidence="12" key="1">
    <citation type="journal article" date="2019" name="PLoS Negl. Trop. Dis.">
        <title>Revisiting the worldwide diversity of Leptospira species in the environment.</title>
        <authorList>
            <person name="Vincent A.T."/>
            <person name="Schiettekatte O."/>
            <person name="Bourhy P."/>
            <person name="Veyrier F.J."/>
            <person name="Picardeau M."/>
        </authorList>
    </citation>
    <scope>NUCLEOTIDE SEQUENCE [LARGE SCALE GENOMIC DNA]</scope>
    <source>
        <strain evidence="12">201300427</strain>
    </source>
</reference>
<comment type="caution">
    <text evidence="12">The sequence shown here is derived from an EMBL/GenBank/DDBJ whole genome shotgun (WGS) entry which is preliminary data.</text>
</comment>
<feature type="transmembrane region" description="Helical" evidence="9">
    <location>
        <begin position="294"/>
        <end position="312"/>
    </location>
</feature>
<gene>
    <name evidence="12" type="ORF">EHS15_03365</name>
</gene>
<dbReference type="InterPro" id="IPR011712">
    <property type="entry name" value="Sig_transdc_His_kin_sub3_dim/P"/>
</dbReference>
<feature type="transmembrane region" description="Helical" evidence="9">
    <location>
        <begin position="204"/>
        <end position="224"/>
    </location>
</feature>
<keyword evidence="6 12" id="KW-0418">Kinase</keyword>
<dbReference type="GO" id="GO:0005524">
    <property type="term" value="F:ATP binding"/>
    <property type="evidence" value="ECO:0007669"/>
    <property type="project" value="UniProtKB-KW"/>
</dbReference>
<dbReference type="GO" id="GO:0016020">
    <property type="term" value="C:membrane"/>
    <property type="evidence" value="ECO:0007669"/>
    <property type="project" value="InterPro"/>
</dbReference>
<name>A0A4R9M2D3_9LEPT</name>
<dbReference type="SUPFAM" id="SSF55874">
    <property type="entry name" value="ATPase domain of HSP90 chaperone/DNA topoisomerase II/histidine kinase"/>
    <property type="match status" value="1"/>
</dbReference>
<dbReference type="EMBL" id="RQHW01000013">
    <property type="protein sequence ID" value="TGN20272.1"/>
    <property type="molecule type" value="Genomic_DNA"/>
</dbReference>
<dbReference type="PANTHER" id="PTHR24421">
    <property type="entry name" value="NITRATE/NITRITE SENSOR PROTEIN NARX-RELATED"/>
    <property type="match status" value="1"/>
</dbReference>
<feature type="transmembrane region" description="Helical" evidence="9">
    <location>
        <begin position="264"/>
        <end position="282"/>
    </location>
</feature>
<dbReference type="Gene3D" id="1.20.5.1930">
    <property type="match status" value="1"/>
</dbReference>
<evidence type="ECO:0000256" key="2">
    <source>
        <dbReference type="ARBA" id="ARBA00012438"/>
    </source>
</evidence>
<dbReference type="Pfam" id="PF07730">
    <property type="entry name" value="HisKA_3"/>
    <property type="match status" value="1"/>
</dbReference>
<dbReference type="InterPro" id="IPR036890">
    <property type="entry name" value="HATPase_C_sf"/>
</dbReference>
<dbReference type="InterPro" id="IPR050482">
    <property type="entry name" value="Sensor_HK_TwoCompSys"/>
</dbReference>
<dbReference type="OrthoDB" id="199946at2"/>
<dbReference type="Proteomes" id="UP000298058">
    <property type="component" value="Unassembled WGS sequence"/>
</dbReference>
<dbReference type="GO" id="GO:0046983">
    <property type="term" value="F:protein dimerization activity"/>
    <property type="evidence" value="ECO:0007669"/>
    <property type="project" value="InterPro"/>
</dbReference>
<dbReference type="PANTHER" id="PTHR24421:SF10">
    <property type="entry name" value="NITRATE_NITRITE SENSOR PROTEIN NARQ"/>
    <property type="match status" value="1"/>
</dbReference>
<keyword evidence="4" id="KW-0808">Transferase</keyword>
<evidence type="ECO:0000256" key="8">
    <source>
        <dbReference type="ARBA" id="ARBA00023012"/>
    </source>
</evidence>
<sequence length="620" mass="71681">MIARRFILGIILSFFFFCSNCNTKVKPVFLPTAKEGKIDLSSFDFRDNILPLNGEWAFFWGPNLQVHSLDGTPVYENVPSIWRTYSVTNHTLEGMGVYRLNVVCLPLCSELKLKIPRIPGIYDVYLDEERIFSNGNVSGIDEESLLSSHPLNTIYDLPDKNFTITVAISVFRGNTLKGGMRSPLEVGFDGHLSEVDRFQEWADIFLITVIFSFGIYHLVFFFAYKKDFAPLYFGLFCFSVSIYTFITSEIQFMVVPKMSLDFRIRSEFFCEIIFFPITYCLLRVMFPNQFRRKWILYPMLSTSLFVLGVIFLPEKGIVSLYKLFLYFPLIYAFVILIGLVYAVLAREPKAKMICFTSIILGLAMINDVIYGLYEVYIFLPYSFPIGLVSFVALNSYIISHRFTNDLERTKEFANLQMRYNEQLKIQTEERSRIASDIHDSIGSELTAILFELESKDKSDPTLVKLKKEMNQLISNVRDIVFLMHHQGSKRDLVEEVMQRYCKRIKDTGKIHITFKIKEASHYLKIDECLHVQKIFLEIMANILRHGGSRIIEVIWEKDGQNLVLRILNDGKKFDPFLRSGSDAAGGLGLENIRIRSEKLKASLQYEYLVKKNTTQLVIPL</sequence>
<feature type="domain" description="7TM-DISM receptor extracellular" evidence="10">
    <location>
        <begin position="202"/>
        <end position="401"/>
    </location>
</feature>
<evidence type="ECO:0000256" key="1">
    <source>
        <dbReference type="ARBA" id="ARBA00000085"/>
    </source>
</evidence>
<comment type="catalytic activity">
    <reaction evidence="1">
        <text>ATP + protein L-histidine = ADP + protein N-phospho-L-histidine.</text>
        <dbReference type="EC" id="2.7.13.3"/>
    </reaction>
</comment>
<dbReference type="EC" id="2.7.13.3" evidence="2"/>
<feature type="transmembrane region" description="Helical" evidence="9">
    <location>
        <begin position="231"/>
        <end position="252"/>
    </location>
</feature>
<accession>A0A4R9M2D3</accession>
<keyword evidence="9" id="KW-0812">Transmembrane</keyword>
<keyword evidence="5" id="KW-0547">Nucleotide-binding</keyword>
<proteinExistence type="predicted"/>
<evidence type="ECO:0000313" key="13">
    <source>
        <dbReference type="Proteomes" id="UP000298058"/>
    </source>
</evidence>
<keyword evidence="7" id="KW-0067">ATP-binding</keyword>
<dbReference type="AlphaFoldDB" id="A0A4R9M2D3"/>
<dbReference type="GO" id="GO:0000155">
    <property type="term" value="F:phosphorelay sensor kinase activity"/>
    <property type="evidence" value="ECO:0007669"/>
    <property type="project" value="InterPro"/>
</dbReference>
<protein>
    <recommendedName>
        <fullName evidence="2">histidine kinase</fullName>
        <ecNumber evidence="2">2.7.13.3</ecNumber>
    </recommendedName>
</protein>
<keyword evidence="13" id="KW-1185">Reference proteome</keyword>
<dbReference type="Gene3D" id="3.30.565.10">
    <property type="entry name" value="Histidine kinase-like ATPase, C-terminal domain"/>
    <property type="match status" value="1"/>
</dbReference>
<dbReference type="Pfam" id="PF07695">
    <property type="entry name" value="7TMR-DISM_7TM"/>
    <property type="match status" value="1"/>
</dbReference>
<dbReference type="RefSeq" id="WP_135759137.1">
    <property type="nucleotide sequence ID" value="NZ_RQHW01000013.1"/>
</dbReference>
<evidence type="ECO:0000256" key="3">
    <source>
        <dbReference type="ARBA" id="ARBA00022553"/>
    </source>
</evidence>
<evidence type="ECO:0000256" key="9">
    <source>
        <dbReference type="SAM" id="Phobius"/>
    </source>
</evidence>
<evidence type="ECO:0000256" key="4">
    <source>
        <dbReference type="ARBA" id="ARBA00022679"/>
    </source>
</evidence>
<dbReference type="InterPro" id="IPR011623">
    <property type="entry name" value="7TMR_DISM_rcpt_extracell_dom1"/>
</dbReference>
<organism evidence="12 13">
    <name type="scientific">Leptospira idonii</name>
    <dbReference type="NCBI Taxonomy" id="1193500"/>
    <lineage>
        <taxon>Bacteria</taxon>
        <taxon>Pseudomonadati</taxon>
        <taxon>Spirochaetota</taxon>
        <taxon>Spirochaetia</taxon>
        <taxon>Leptospirales</taxon>
        <taxon>Leptospiraceae</taxon>
        <taxon>Leptospira</taxon>
    </lineage>
</organism>
<feature type="transmembrane region" description="Helical" evidence="9">
    <location>
        <begin position="324"/>
        <end position="345"/>
    </location>
</feature>
<keyword evidence="9" id="KW-1133">Transmembrane helix</keyword>
<evidence type="ECO:0000256" key="6">
    <source>
        <dbReference type="ARBA" id="ARBA00022777"/>
    </source>
</evidence>